<organism evidence="2 3">
    <name type="scientific">Methanohalobium evestigatum (strain ATCC BAA-1072 / DSM 3721 / NBRC 107634 / OCM 161 / Z-7303)</name>
    <dbReference type="NCBI Taxonomy" id="644295"/>
    <lineage>
        <taxon>Archaea</taxon>
        <taxon>Methanobacteriati</taxon>
        <taxon>Methanobacteriota</taxon>
        <taxon>Stenosarchaea group</taxon>
        <taxon>Methanomicrobia</taxon>
        <taxon>Methanosarcinales</taxon>
        <taxon>Methanosarcinaceae</taxon>
        <taxon>Methanohalobium</taxon>
    </lineage>
</organism>
<dbReference type="PROSITE" id="PS50903">
    <property type="entry name" value="RUBREDOXIN_LIKE"/>
    <property type="match status" value="1"/>
</dbReference>
<dbReference type="AlphaFoldDB" id="D7EAG0"/>
<dbReference type="STRING" id="644295.Metev_2132"/>
<gene>
    <name evidence="2" type="ordered locus">Metev_2132</name>
</gene>
<dbReference type="RefSeq" id="WP_013195524.1">
    <property type="nucleotide sequence ID" value="NC_014253.1"/>
</dbReference>
<dbReference type="InterPro" id="IPR048574">
    <property type="entry name" value="RUBY_RBDX"/>
</dbReference>
<sequence length="165" mass="18867">MTINLKEQYVCTVCSYNMVGYLPERCPFCNAPKDKFITAEKCSRGYDVQETPVTDSVTRLSSVPKLGIEHASYQINKDNKIHQIDCPSSFDTSIKPMDEIIFTHFHFLGASNLYRKYFSSKVSIHQSDSDFKLCRGFSFDNTFQTSFIKNGIEAVHIDLLCCQVF</sequence>
<dbReference type="InterPro" id="IPR024934">
    <property type="entry name" value="Rubredoxin-like_dom"/>
</dbReference>
<name>D7EAG0_METEZ</name>
<protein>
    <submittedName>
        <fullName evidence="2">Rubredoxin-type Fe(Cys)4 protein</fullName>
    </submittedName>
</protein>
<dbReference type="EMBL" id="CP002069">
    <property type="protein sequence ID" value="ADI74959.1"/>
    <property type="molecule type" value="Genomic_DNA"/>
</dbReference>
<keyword evidence="3" id="KW-1185">Reference proteome</keyword>
<reference evidence="2 3" key="1">
    <citation type="submission" date="2010-06" db="EMBL/GenBank/DDBJ databases">
        <title>Complete sequence chromosome of Methanohalobium evestigatum Z-7303.</title>
        <authorList>
            <consortium name="US DOE Joint Genome Institute"/>
            <person name="Lucas S."/>
            <person name="Copeland A."/>
            <person name="Lapidus A."/>
            <person name="Cheng J.-F."/>
            <person name="Bruce D."/>
            <person name="Goodwin L."/>
            <person name="Pitluck S."/>
            <person name="Saunders E."/>
            <person name="Detter J.C."/>
            <person name="Han C."/>
            <person name="Tapia R."/>
            <person name="Land M."/>
            <person name="Hauser L."/>
            <person name="Kyrpides N."/>
            <person name="Mikhailova N."/>
            <person name="Sieprawska-Lupa M."/>
            <person name="Whitman W.B."/>
            <person name="Anderson I."/>
            <person name="Woyke T."/>
        </authorList>
    </citation>
    <scope>NUCLEOTIDE SEQUENCE [LARGE SCALE GENOMIC DNA]</scope>
    <source>
        <strain evidence="3">ATCC BAA-1072 / DSM 3721 / NBRC 107634 / OCM 161 / Z-7303</strain>
    </source>
</reference>
<dbReference type="GeneID" id="9347793"/>
<dbReference type="HOGENOM" id="CLU_1607153_0_0_2"/>
<dbReference type="Pfam" id="PF21349">
    <property type="entry name" value="RUBY_RBDX"/>
    <property type="match status" value="1"/>
</dbReference>
<evidence type="ECO:0000313" key="3">
    <source>
        <dbReference type="Proteomes" id="UP000000391"/>
    </source>
</evidence>
<dbReference type="KEGG" id="mev:Metev_2132"/>
<evidence type="ECO:0000313" key="2">
    <source>
        <dbReference type="EMBL" id="ADI74959.1"/>
    </source>
</evidence>
<dbReference type="SUPFAM" id="SSF57802">
    <property type="entry name" value="Rubredoxin-like"/>
    <property type="match status" value="1"/>
</dbReference>
<dbReference type="Gene3D" id="2.20.28.10">
    <property type="match status" value="1"/>
</dbReference>
<evidence type="ECO:0000259" key="1">
    <source>
        <dbReference type="PROSITE" id="PS50903"/>
    </source>
</evidence>
<accession>D7EAG0</accession>
<dbReference type="Proteomes" id="UP000000391">
    <property type="component" value="Chromosome"/>
</dbReference>
<proteinExistence type="predicted"/>
<dbReference type="GO" id="GO:0005506">
    <property type="term" value="F:iron ion binding"/>
    <property type="evidence" value="ECO:0007669"/>
    <property type="project" value="InterPro"/>
</dbReference>
<feature type="domain" description="Rubredoxin-like" evidence="1">
    <location>
        <begin position="6"/>
        <end position="39"/>
    </location>
</feature>